<proteinExistence type="predicted"/>
<comment type="caution">
    <text evidence="1">The sequence shown here is derived from an EMBL/GenBank/DDBJ whole genome shotgun (WGS) entry which is preliminary data.</text>
</comment>
<evidence type="ECO:0000313" key="2">
    <source>
        <dbReference type="Proteomes" id="UP001056120"/>
    </source>
</evidence>
<reference evidence="1 2" key="2">
    <citation type="journal article" date="2022" name="Mol. Ecol. Resour.">
        <title>The genomes of chicory, endive, great burdock and yacon provide insights into Asteraceae paleo-polyploidization history and plant inulin production.</title>
        <authorList>
            <person name="Fan W."/>
            <person name="Wang S."/>
            <person name="Wang H."/>
            <person name="Wang A."/>
            <person name="Jiang F."/>
            <person name="Liu H."/>
            <person name="Zhao H."/>
            <person name="Xu D."/>
            <person name="Zhang Y."/>
        </authorList>
    </citation>
    <scope>NUCLEOTIDE SEQUENCE [LARGE SCALE GENOMIC DNA]</scope>
    <source>
        <strain evidence="2">cv. Yunnan</strain>
        <tissue evidence="1">Leaves</tissue>
    </source>
</reference>
<reference evidence="2" key="1">
    <citation type="journal article" date="2022" name="Mol. Ecol. Resour.">
        <title>The genomes of chicory, endive, great burdock and yacon provide insights into Asteraceae palaeo-polyploidization history and plant inulin production.</title>
        <authorList>
            <person name="Fan W."/>
            <person name="Wang S."/>
            <person name="Wang H."/>
            <person name="Wang A."/>
            <person name="Jiang F."/>
            <person name="Liu H."/>
            <person name="Zhao H."/>
            <person name="Xu D."/>
            <person name="Zhang Y."/>
        </authorList>
    </citation>
    <scope>NUCLEOTIDE SEQUENCE [LARGE SCALE GENOMIC DNA]</scope>
    <source>
        <strain evidence="2">cv. Yunnan</strain>
    </source>
</reference>
<dbReference type="EMBL" id="CM042034">
    <property type="protein sequence ID" value="KAI3761140.1"/>
    <property type="molecule type" value="Genomic_DNA"/>
</dbReference>
<protein>
    <submittedName>
        <fullName evidence="1">Uncharacterized protein</fullName>
    </submittedName>
</protein>
<evidence type="ECO:0000313" key="1">
    <source>
        <dbReference type="EMBL" id="KAI3761140.1"/>
    </source>
</evidence>
<sequence length="179" mass="19448">MAFANRVLLKDPSLGPLGLVPCAVGGPMGTKISEWARGSFLYKQLLRRAKASRRGGGSIRGVLWFQGESDTVSEVDARMYKRRLLNLFSNLRADLGSPLLPIVYVAITSGQGSYVETVRKAELGIKLEKVRCVDAKGLPLLQDNLHLSTQAQVRLGQMLADAFIIQNHVASPSNNTSSP</sequence>
<accession>A0ACB9EQX6</accession>
<keyword evidence="2" id="KW-1185">Reference proteome</keyword>
<gene>
    <name evidence="1" type="ORF">L1987_51548</name>
</gene>
<dbReference type="Proteomes" id="UP001056120">
    <property type="component" value="Linkage Group LG17"/>
</dbReference>
<name>A0ACB9EQX6_9ASTR</name>
<organism evidence="1 2">
    <name type="scientific">Smallanthus sonchifolius</name>
    <dbReference type="NCBI Taxonomy" id="185202"/>
    <lineage>
        <taxon>Eukaryota</taxon>
        <taxon>Viridiplantae</taxon>
        <taxon>Streptophyta</taxon>
        <taxon>Embryophyta</taxon>
        <taxon>Tracheophyta</taxon>
        <taxon>Spermatophyta</taxon>
        <taxon>Magnoliopsida</taxon>
        <taxon>eudicotyledons</taxon>
        <taxon>Gunneridae</taxon>
        <taxon>Pentapetalae</taxon>
        <taxon>asterids</taxon>
        <taxon>campanulids</taxon>
        <taxon>Asterales</taxon>
        <taxon>Asteraceae</taxon>
        <taxon>Asteroideae</taxon>
        <taxon>Heliantheae alliance</taxon>
        <taxon>Millerieae</taxon>
        <taxon>Smallanthus</taxon>
    </lineage>
</organism>